<organism evidence="7 8">
    <name type="scientific">Thermoanaerobaculum aquaticum</name>
    <dbReference type="NCBI Taxonomy" id="1312852"/>
    <lineage>
        <taxon>Bacteria</taxon>
        <taxon>Pseudomonadati</taxon>
        <taxon>Acidobacteriota</taxon>
        <taxon>Thermoanaerobaculia</taxon>
        <taxon>Thermoanaerobaculales</taxon>
        <taxon>Thermoanaerobaculaceae</taxon>
        <taxon>Thermoanaerobaculum</taxon>
    </lineage>
</organism>
<keyword evidence="5" id="KW-0411">Iron-sulfur</keyword>
<dbReference type="Gene3D" id="3.10.20.30">
    <property type="match status" value="1"/>
</dbReference>
<evidence type="ECO:0000256" key="4">
    <source>
        <dbReference type="ARBA" id="ARBA00023004"/>
    </source>
</evidence>
<evidence type="ECO:0000313" key="8">
    <source>
        <dbReference type="Proteomes" id="UP000027284"/>
    </source>
</evidence>
<dbReference type="CDD" id="cd00207">
    <property type="entry name" value="fer2"/>
    <property type="match status" value="1"/>
</dbReference>
<keyword evidence="1" id="KW-0001">2Fe-2S</keyword>
<keyword evidence="4" id="KW-0408">Iron</keyword>
<evidence type="ECO:0000256" key="2">
    <source>
        <dbReference type="ARBA" id="ARBA00022723"/>
    </source>
</evidence>
<keyword evidence="2" id="KW-0479">Metal-binding</keyword>
<dbReference type="InterPro" id="IPR006058">
    <property type="entry name" value="2Fe2S_fd_BS"/>
</dbReference>
<accession>A0A062XZ81</accession>
<name>A0A062XZ81_9BACT</name>
<dbReference type="InterPro" id="IPR001041">
    <property type="entry name" value="2Fe-2S_ferredoxin-type"/>
</dbReference>
<sequence length="149" mass="15753">MARFTLDVNGVKRTVEVAADTPLLWVLRDHLGLVGTKYGCGVGLCGSCTVLVDGEAERSCSVAVSQVVGKKILTIEGLGGQHPVQEAFVAEDVPQCGYCQSGQVMQAVALLSKNPHPTPEQVAAVMGDILCRCGTYDRIAKAVARVARR</sequence>
<dbReference type="InterPro" id="IPR051452">
    <property type="entry name" value="Diverse_Oxidoreductases"/>
</dbReference>
<dbReference type="PANTHER" id="PTHR44379:SF2">
    <property type="entry name" value="BLR6218 PROTEIN"/>
    <property type="match status" value="1"/>
</dbReference>
<feature type="domain" description="2Fe-2S ferredoxin-type" evidence="6">
    <location>
        <begin position="2"/>
        <end position="78"/>
    </location>
</feature>
<reference evidence="7 8" key="1">
    <citation type="submission" date="2014-04" db="EMBL/GenBank/DDBJ databases">
        <title>The Genome Sequence of Thermoanaerobaculum aquaticum MP-01, The First Cultivated Group 23 Acidobacterium.</title>
        <authorList>
            <person name="Stamps B.W."/>
            <person name="Losey N.A."/>
            <person name="Lawson P.A."/>
            <person name="Stevenson B.S."/>
        </authorList>
    </citation>
    <scope>NUCLEOTIDE SEQUENCE [LARGE SCALE GENOMIC DNA]</scope>
    <source>
        <strain evidence="7 8">MP-01</strain>
    </source>
</reference>
<evidence type="ECO:0000256" key="1">
    <source>
        <dbReference type="ARBA" id="ARBA00022714"/>
    </source>
</evidence>
<dbReference type="SUPFAM" id="SSF47741">
    <property type="entry name" value="CO dehydrogenase ISP C-domain like"/>
    <property type="match status" value="1"/>
</dbReference>
<evidence type="ECO:0000313" key="7">
    <source>
        <dbReference type="EMBL" id="KDA53391.1"/>
    </source>
</evidence>
<dbReference type="InterPro" id="IPR002888">
    <property type="entry name" value="2Fe-2S-bd"/>
</dbReference>
<protein>
    <submittedName>
        <fullName evidence="7">(2Fe-2S)-binding protein</fullName>
    </submittedName>
</protein>
<dbReference type="Proteomes" id="UP000027284">
    <property type="component" value="Unassembled WGS sequence"/>
</dbReference>
<dbReference type="InterPro" id="IPR012675">
    <property type="entry name" value="Beta-grasp_dom_sf"/>
</dbReference>
<keyword evidence="8" id="KW-1185">Reference proteome</keyword>
<dbReference type="PROSITE" id="PS00197">
    <property type="entry name" value="2FE2S_FER_1"/>
    <property type="match status" value="1"/>
</dbReference>
<dbReference type="EMBL" id="JMFG01000023">
    <property type="protein sequence ID" value="KDA53391.1"/>
    <property type="molecule type" value="Genomic_DNA"/>
</dbReference>
<dbReference type="Pfam" id="PF01799">
    <property type="entry name" value="Fer2_2"/>
    <property type="match status" value="1"/>
</dbReference>
<proteinExistence type="predicted"/>
<evidence type="ECO:0000259" key="6">
    <source>
        <dbReference type="PROSITE" id="PS51085"/>
    </source>
</evidence>
<dbReference type="GO" id="GO:0046872">
    <property type="term" value="F:metal ion binding"/>
    <property type="evidence" value="ECO:0007669"/>
    <property type="project" value="UniProtKB-KW"/>
</dbReference>
<dbReference type="Pfam" id="PF00111">
    <property type="entry name" value="Fer2"/>
    <property type="match status" value="1"/>
</dbReference>
<dbReference type="RefSeq" id="WP_038049902.1">
    <property type="nucleotide sequence ID" value="NZ_JMFG01000023.1"/>
</dbReference>
<keyword evidence="3" id="KW-0560">Oxidoreductase</keyword>
<evidence type="ECO:0000256" key="3">
    <source>
        <dbReference type="ARBA" id="ARBA00023002"/>
    </source>
</evidence>
<comment type="caution">
    <text evidence="7">The sequence shown here is derived from an EMBL/GenBank/DDBJ whole genome shotgun (WGS) entry which is preliminary data.</text>
</comment>
<gene>
    <name evidence="7" type="ORF">EG19_06470</name>
</gene>
<dbReference type="Gene3D" id="1.10.150.120">
    <property type="entry name" value="[2Fe-2S]-binding domain"/>
    <property type="match status" value="1"/>
</dbReference>
<dbReference type="SUPFAM" id="SSF54292">
    <property type="entry name" value="2Fe-2S ferredoxin-like"/>
    <property type="match status" value="1"/>
</dbReference>
<dbReference type="InterPro" id="IPR036010">
    <property type="entry name" value="2Fe-2S_ferredoxin-like_sf"/>
</dbReference>
<dbReference type="InterPro" id="IPR036884">
    <property type="entry name" value="2Fe-2S-bd_dom_sf"/>
</dbReference>
<dbReference type="FunFam" id="3.10.20.30:FF:000020">
    <property type="entry name" value="Xanthine dehydrogenase iron-sulfur subunit"/>
    <property type="match status" value="1"/>
</dbReference>
<dbReference type="STRING" id="1312852.EG19_06470"/>
<dbReference type="PROSITE" id="PS51085">
    <property type="entry name" value="2FE2S_FER_2"/>
    <property type="match status" value="1"/>
</dbReference>
<dbReference type="AlphaFoldDB" id="A0A062XZ81"/>
<dbReference type="GO" id="GO:0016491">
    <property type="term" value="F:oxidoreductase activity"/>
    <property type="evidence" value="ECO:0007669"/>
    <property type="project" value="UniProtKB-KW"/>
</dbReference>
<dbReference type="OrthoDB" id="9796880at2"/>
<evidence type="ECO:0000256" key="5">
    <source>
        <dbReference type="ARBA" id="ARBA00023014"/>
    </source>
</evidence>
<dbReference type="PANTHER" id="PTHR44379">
    <property type="entry name" value="OXIDOREDUCTASE WITH IRON-SULFUR SUBUNIT"/>
    <property type="match status" value="1"/>
</dbReference>
<dbReference type="GO" id="GO:0051537">
    <property type="term" value="F:2 iron, 2 sulfur cluster binding"/>
    <property type="evidence" value="ECO:0007669"/>
    <property type="project" value="UniProtKB-KW"/>
</dbReference>